<evidence type="ECO:0000313" key="1">
    <source>
        <dbReference type="EMBL" id="BBL05351.1"/>
    </source>
</evidence>
<dbReference type="InterPro" id="IPR037012">
    <property type="entry name" value="NanQ/TabA/YiaL_sf"/>
</dbReference>
<dbReference type="PANTHER" id="PTHR34986">
    <property type="entry name" value="EVOLVED BETA-GALACTOSIDASE SUBUNIT BETA"/>
    <property type="match status" value="1"/>
</dbReference>
<dbReference type="NCBIfam" id="TIGR00022">
    <property type="entry name" value="YhcH/YjgK/YiaL family protein"/>
    <property type="match status" value="1"/>
</dbReference>
<organism evidence="1 2">
    <name type="scientific">Alistipes communis</name>
    <dbReference type="NCBI Taxonomy" id="2585118"/>
    <lineage>
        <taxon>Bacteria</taxon>
        <taxon>Pseudomonadati</taxon>
        <taxon>Bacteroidota</taxon>
        <taxon>Bacteroidia</taxon>
        <taxon>Bacteroidales</taxon>
        <taxon>Rikenellaceae</taxon>
        <taxon>Alistipes</taxon>
    </lineage>
</organism>
<accession>A0A4Y1WWM2</accession>
<dbReference type="Gene3D" id="2.60.120.370">
    <property type="entry name" value="YhcH/YjgK/YiaL"/>
    <property type="match status" value="1"/>
</dbReference>
<dbReference type="STRING" id="1118061.GCA_000311925_00054"/>
<proteinExistence type="predicted"/>
<keyword evidence="2" id="KW-1185">Reference proteome</keyword>
<reference evidence="2" key="1">
    <citation type="submission" date="2019-06" db="EMBL/GenBank/DDBJ databases">
        <title>Alistipes onderdonkii subsp. vulgaris subsp. nov., Alistipes dispar sp. nov. and Alistipes communis sp. nov., isolated from human faeces, and creation of Alistipes onderdonkii subsp. onderdonkii subsp. nov.</title>
        <authorList>
            <person name="Sakamoto M."/>
            <person name="Ikeyama N."/>
            <person name="Ogata Y."/>
            <person name="Suda W."/>
            <person name="Iino T."/>
            <person name="Hattori M."/>
            <person name="Ohkuma M."/>
        </authorList>
    </citation>
    <scope>NUCLEOTIDE SEQUENCE [LARGE SCALE GENOMIC DNA]</scope>
    <source>
        <strain evidence="2">5CBH24</strain>
    </source>
</reference>
<sequence length="149" mass="17111">MILDSLENRARYYALNPRLEKAFDYLLSTDLGALPAGRHAIDGDDVFINVMDVDLKRPADAKLEIHDRYLDIQVLVRGEREAFGWSQRDRVTRPLGAFDVQKDIRFYDDVPQTYYEVTPGQFTLLFPEDAHAPMVGEGTIRKVIVKVRV</sequence>
<accession>A0A4Y1XPX2</accession>
<dbReference type="RefSeq" id="WP_019129276.1">
    <property type="nucleotide sequence ID" value="NZ_AP019735.1"/>
</dbReference>
<dbReference type="PANTHER" id="PTHR34986:SF1">
    <property type="entry name" value="PROTEIN YIAL"/>
    <property type="match status" value="1"/>
</dbReference>
<dbReference type="InterPro" id="IPR004375">
    <property type="entry name" value="NanQ/TabA/YiaL"/>
</dbReference>
<evidence type="ECO:0000313" key="2">
    <source>
        <dbReference type="Proteomes" id="UP000318946"/>
    </source>
</evidence>
<dbReference type="Proteomes" id="UP000318946">
    <property type="component" value="Chromosome"/>
</dbReference>
<dbReference type="EMBL" id="AP019735">
    <property type="protein sequence ID" value="BBL05351.1"/>
    <property type="molecule type" value="Genomic_DNA"/>
</dbReference>
<gene>
    <name evidence="1" type="ORF">A5CBH24_26640</name>
</gene>
<dbReference type="AlphaFoldDB" id="A0A3D3YQX5"/>
<protein>
    <submittedName>
        <fullName evidence="1">Uncharacterized protein</fullName>
    </submittedName>
</protein>
<dbReference type="GO" id="GO:0005829">
    <property type="term" value="C:cytosol"/>
    <property type="evidence" value="ECO:0007669"/>
    <property type="project" value="TreeGrafter"/>
</dbReference>
<dbReference type="Pfam" id="PF04074">
    <property type="entry name" value="DUF386"/>
    <property type="match status" value="1"/>
</dbReference>
<accession>A0A3D3YQX5</accession>
<dbReference type="GeneID" id="78343373"/>
<dbReference type="SUPFAM" id="SSF51197">
    <property type="entry name" value="Clavaminate synthase-like"/>
    <property type="match status" value="1"/>
</dbReference>
<dbReference type="OrthoDB" id="9792756at2"/>
<name>A0A3D3YQX5_9BACT</name>
<dbReference type="KEGG" id="acou:A5CBH24_26640"/>